<feature type="binding site" evidence="4">
    <location>
        <position position="304"/>
    </location>
    <ligand>
        <name>Mg(2+)</name>
        <dbReference type="ChEBI" id="CHEBI:18420"/>
    </ligand>
</feature>
<dbReference type="EMBL" id="CP000252">
    <property type="protein sequence ID" value="ABC78758.1"/>
    <property type="molecule type" value="Genomic_DNA"/>
</dbReference>
<organism evidence="6 7">
    <name type="scientific">Syntrophus aciditrophicus (strain SB)</name>
    <dbReference type="NCBI Taxonomy" id="56780"/>
    <lineage>
        <taxon>Bacteria</taxon>
        <taxon>Pseudomonadati</taxon>
        <taxon>Thermodesulfobacteriota</taxon>
        <taxon>Syntrophia</taxon>
        <taxon>Syntrophales</taxon>
        <taxon>Syntrophaceae</taxon>
        <taxon>Syntrophus</taxon>
    </lineage>
</organism>
<reference evidence="6 7" key="1">
    <citation type="journal article" date="2007" name="Proc. Natl. Acad. Sci. U.S.A.">
        <title>The genome of Syntrophus aciditrophicus: life at the thermodynamic limit of microbial growth.</title>
        <authorList>
            <person name="McInerney M.J."/>
            <person name="Rohlin L."/>
            <person name="Mouttaki H."/>
            <person name="Kim U."/>
            <person name="Krupp R.S."/>
            <person name="Rios-Hernandez L."/>
            <person name="Sieber J."/>
            <person name="Struchtemeyer C.G."/>
            <person name="Bhattacharyya A."/>
            <person name="Campbell J.W."/>
            <person name="Gunsalus R.P."/>
        </authorList>
    </citation>
    <scope>NUCLEOTIDE SEQUENCE [LARGE SCALE GENOMIC DNA]</scope>
    <source>
        <strain evidence="6 7">SB</strain>
    </source>
</reference>
<keyword evidence="7" id="KW-1185">Reference proteome</keyword>
<dbReference type="GO" id="GO:0009234">
    <property type="term" value="P:menaquinone biosynthetic process"/>
    <property type="evidence" value="ECO:0007669"/>
    <property type="project" value="UniProtKB-UniRule"/>
</dbReference>
<dbReference type="FunCoup" id="Q2LXF2">
    <property type="interactions" value="93"/>
</dbReference>
<dbReference type="UniPathway" id="UPA01057">
    <property type="reaction ID" value="UER00163"/>
</dbReference>
<name>Q2LXF2_SYNAS</name>
<dbReference type="HOGENOM" id="CLU_006493_8_4_7"/>
<dbReference type="Gene3D" id="3.60.120.10">
    <property type="entry name" value="Anthranilate synthase"/>
    <property type="match status" value="1"/>
</dbReference>
<keyword evidence="4" id="KW-0479">Metal-binding</keyword>
<keyword evidence="3 4" id="KW-0413">Isomerase</keyword>
<dbReference type="GO" id="GO:0008909">
    <property type="term" value="F:isochorismate synthase activity"/>
    <property type="evidence" value="ECO:0007669"/>
    <property type="project" value="UniProtKB-UniRule"/>
</dbReference>
<dbReference type="OrthoDB" id="9806579at2"/>
<evidence type="ECO:0000259" key="5">
    <source>
        <dbReference type="Pfam" id="PF00425"/>
    </source>
</evidence>
<feature type="active site" description="Proton donor" evidence="4">
    <location>
        <position position="260"/>
    </location>
</feature>
<evidence type="ECO:0000256" key="1">
    <source>
        <dbReference type="ARBA" id="ARBA00000799"/>
    </source>
</evidence>
<sequence length="453" mass="51675">MKSDFLFYPLFREEIDRLSRNSGRKEAGYLLRIENRTELSDPILDIILSCQIPEKFYYSARDDLFELGGLGSALNIEAAGEDEILNGFSWLWDADETIPVFGGFSFDEEPSSPEWEPFGRFRFTLPLVEIRRSPEGVRISVNCVNKKEMSRAQVCRELADALQSLDALTRNFPKEFQPAVADRQLIPDKPQWNRMIKKALRTIREGELKKIVLARKKVITHRDLWNPAQIIASLSRIQENSFTFFYQVDDGIAFLGRSPERLFRMQNGQILTEAIAGTRPRGKTPFDDQRLEAELLSSPKELEEHRFVAGFIEAGMNRLCADVRMESREEILKLQNVQHIVTRFSGRAHSSFSPLSVAAAFHPTPAVGGLPQEEIRSCLRRHEPFRRGWYAAPIGWMNRRNAEFAVGIRSALVNGKALHIFAGAGIVSQSNAHAEWSETEKKMDNFAAIMKER</sequence>
<dbReference type="KEGG" id="sat:SYN_02398"/>
<evidence type="ECO:0000313" key="6">
    <source>
        <dbReference type="EMBL" id="ABC78758.1"/>
    </source>
</evidence>
<feature type="domain" description="Chorismate-utilising enzyme C-terminal" evidence="5">
    <location>
        <begin position="189"/>
        <end position="442"/>
    </location>
</feature>
<keyword evidence="4" id="KW-0460">Magnesium</keyword>
<dbReference type="UniPathway" id="UPA00079"/>
<dbReference type="RefSeq" id="WP_011418774.1">
    <property type="nucleotide sequence ID" value="NC_007759.1"/>
</dbReference>
<proteinExistence type="inferred from homology"/>
<dbReference type="SUPFAM" id="SSF56322">
    <property type="entry name" value="ADC synthase"/>
    <property type="match status" value="1"/>
</dbReference>
<protein>
    <recommendedName>
        <fullName evidence="4">Isochorismate synthase MenF</fullName>
        <ecNumber evidence="4">5.4.4.2</ecNumber>
    </recommendedName>
    <alternativeName>
        <fullName evidence="4">Isochorismate mutase</fullName>
    </alternativeName>
</protein>
<gene>
    <name evidence="4" type="primary">menF</name>
    <name evidence="6" type="ORF">SYN_02398</name>
</gene>
<dbReference type="STRING" id="56780.SYN_02398"/>
<accession>Q2LXF2</accession>
<dbReference type="InterPro" id="IPR005801">
    <property type="entry name" value="ADC_synthase"/>
</dbReference>
<evidence type="ECO:0000256" key="3">
    <source>
        <dbReference type="ARBA" id="ARBA00023235"/>
    </source>
</evidence>
<dbReference type="InParanoid" id="Q2LXF2"/>
<dbReference type="InterPro" id="IPR034681">
    <property type="entry name" value="MenF"/>
</dbReference>
<evidence type="ECO:0000313" key="7">
    <source>
        <dbReference type="Proteomes" id="UP000001933"/>
    </source>
</evidence>
<comment type="cofactor">
    <cofactor evidence="4">
        <name>Mg(2+)</name>
        <dbReference type="ChEBI" id="CHEBI:18420"/>
    </cofactor>
</comment>
<dbReference type="eggNOG" id="COG1169">
    <property type="taxonomic scope" value="Bacteria"/>
</dbReference>
<dbReference type="PANTHER" id="PTHR42839:SF2">
    <property type="entry name" value="ISOCHORISMATE SYNTHASE ENTC"/>
    <property type="match status" value="1"/>
</dbReference>
<dbReference type="HAMAP" id="MF_01935">
    <property type="entry name" value="MenF"/>
    <property type="match status" value="1"/>
</dbReference>
<dbReference type="EC" id="5.4.4.2" evidence="4"/>
<dbReference type="GO" id="GO:0000287">
    <property type="term" value="F:magnesium ion binding"/>
    <property type="evidence" value="ECO:0007669"/>
    <property type="project" value="UniProtKB-UniRule"/>
</dbReference>
<dbReference type="Proteomes" id="UP000001933">
    <property type="component" value="Chromosome"/>
</dbReference>
<comment type="pathway">
    <text evidence="4">Quinol/quinone metabolism; 1,4-dihydroxy-2-naphthoate biosynthesis; 1,4-dihydroxy-2-naphthoate from chorismate: step 1/7.</text>
</comment>
<keyword evidence="4" id="KW-0474">Menaquinone biosynthesis</keyword>
<dbReference type="NCBIfam" id="TIGR00543">
    <property type="entry name" value="isochor_syn"/>
    <property type="match status" value="1"/>
</dbReference>
<feature type="binding site" evidence="4">
    <location>
        <position position="438"/>
    </location>
    <ligand>
        <name>Mg(2+)</name>
        <dbReference type="ChEBI" id="CHEBI:18420"/>
    </ligand>
</feature>
<dbReference type="AlphaFoldDB" id="Q2LXF2"/>
<dbReference type="Pfam" id="PF00425">
    <property type="entry name" value="Chorismate_bind"/>
    <property type="match status" value="1"/>
</dbReference>
<evidence type="ECO:0000256" key="4">
    <source>
        <dbReference type="HAMAP-Rule" id="MF_01935"/>
    </source>
</evidence>
<dbReference type="InterPro" id="IPR015890">
    <property type="entry name" value="Chorismate_C"/>
</dbReference>
<comment type="function">
    <text evidence="4">Catalyzes the conversion of chorismate to isochorismate.</text>
</comment>
<evidence type="ECO:0000256" key="2">
    <source>
        <dbReference type="ARBA" id="ARBA00005297"/>
    </source>
</evidence>
<comment type="pathway">
    <text evidence="4">Quinol/quinone metabolism; menaquinone biosynthesis.</text>
</comment>
<feature type="active site" description="Proton acceptor" evidence="4">
    <location>
        <position position="210"/>
    </location>
</feature>
<dbReference type="InterPro" id="IPR004561">
    <property type="entry name" value="IsoChor_synthase"/>
</dbReference>
<comment type="similarity">
    <text evidence="2 4">Belongs to the isochorismate synthase family.</text>
</comment>
<comment type="catalytic activity">
    <reaction evidence="1 4">
        <text>chorismate = isochorismate</text>
        <dbReference type="Rhea" id="RHEA:18985"/>
        <dbReference type="ChEBI" id="CHEBI:29748"/>
        <dbReference type="ChEBI" id="CHEBI:29780"/>
        <dbReference type="EC" id="5.4.4.2"/>
    </reaction>
</comment>
<dbReference type="PANTHER" id="PTHR42839">
    <property type="entry name" value="ISOCHORISMATE SYNTHASE ENTC"/>
    <property type="match status" value="1"/>
</dbReference>